<keyword evidence="2" id="KW-0479">Metal-binding</keyword>
<proteinExistence type="predicted"/>
<dbReference type="Proteomes" id="UP000194127">
    <property type="component" value="Unassembled WGS sequence"/>
</dbReference>
<feature type="compositionally biased region" description="Low complexity" evidence="8">
    <location>
        <begin position="520"/>
        <end position="541"/>
    </location>
</feature>
<keyword evidence="7" id="KW-0539">Nucleus</keyword>
<evidence type="ECO:0000256" key="2">
    <source>
        <dbReference type="ARBA" id="ARBA00022723"/>
    </source>
</evidence>
<dbReference type="EMBL" id="KZ110605">
    <property type="protein sequence ID" value="OSX58153.1"/>
    <property type="molecule type" value="Genomic_DNA"/>
</dbReference>
<gene>
    <name evidence="10" type="ORF">POSPLADRAFT_1173574</name>
</gene>
<evidence type="ECO:0000313" key="11">
    <source>
        <dbReference type="Proteomes" id="UP000194127"/>
    </source>
</evidence>
<sequence>MVYLADKKYACETCIKGHRSSQCKHTDRPLFEIKRKGRPVTQCDHCRELRKTKQVHVKCMCAIRDDLSDGYPRRGGTKVPASAAFPSGLPEALEASVALRLASDISDSENGNASSSQCSCEKTGSCNCCTVRAPRPKRKVKREIVAPTSTPDCEPPITQPAGLVVHAHTGDYRPVLPRPPNSERQSSPLGSGPVHEPSVVPTTRHQVHHGQAFYSPYERAYEYAHPSEPAAQPEESSAYLQPLSSVHVPPASHPAMASSGMPSWLLSPSLAAQEALMAANLCGCGQSCACAGCVLHRGPDVDPTASCSNPHTCMSCLDCAIFSLPETMPESSGDAFDPAQVQHVEEWLRQASGLPPPSQPLSPFPTILNEDPTTLSQRSSSQDAPTPPDARFDPSMLQTYALWNEFHDGSVPAAVPAPQECCGGRCGCPPGLCTCAADCCGCCQGCQCTDCGHEDPNRTLTFATSGERAPCCGGAHQQAEPPTNLGDGHVGAPAMGGDASVWTETADAWSMQTLMVPRTSRASSFSSQSSGGYSSSSSLGSALQMTDVRTSHSCCSSR</sequence>
<evidence type="ECO:0000259" key="9">
    <source>
        <dbReference type="PROSITE" id="PS50073"/>
    </source>
</evidence>
<dbReference type="GO" id="GO:0006878">
    <property type="term" value="P:intracellular copper ion homeostasis"/>
    <property type="evidence" value="ECO:0007669"/>
    <property type="project" value="TreeGrafter"/>
</dbReference>
<dbReference type="PRINTS" id="PR00617">
    <property type="entry name" value="COPPERFIST"/>
</dbReference>
<dbReference type="SUPFAM" id="SSF57879">
    <property type="entry name" value="Zinc domain conserved in yeast copper-regulated transcription factors"/>
    <property type="match status" value="1"/>
</dbReference>
<evidence type="ECO:0000256" key="8">
    <source>
        <dbReference type="SAM" id="MobiDB-lite"/>
    </source>
</evidence>
<feature type="compositionally biased region" description="Polar residues" evidence="8">
    <location>
        <begin position="371"/>
        <end position="384"/>
    </location>
</feature>
<organism evidence="10 11">
    <name type="scientific">Postia placenta MAD-698-R-SB12</name>
    <dbReference type="NCBI Taxonomy" id="670580"/>
    <lineage>
        <taxon>Eukaryota</taxon>
        <taxon>Fungi</taxon>
        <taxon>Dikarya</taxon>
        <taxon>Basidiomycota</taxon>
        <taxon>Agaricomycotina</taxon>
        <taxon>Agaricomycetes</taxon>
        <taxon>Polyporales</taxon>
        <taxon>Adustoporiaceae</taxon>
        <taxon>Rhodonia</taxon>
    </lineage>
</organism>
<dbReference type="GO" id="GO:0006879">
    <property type="term" value="P:intracellular iron ion homeostasis"/>
    <property type="evidence" value="ECO:0007669"/>
    <property type="project" value="TreeGrafter"/>
</dbReference>
<evidence type="ECO:0000256" key="5">
    <source>
        <dbReference type="ARBA" id="ARBA00023015"/>
    </source>
</evidence>
<feature type="compositionally biased region" description="Pro residues" evidence="8">
    <location>
        <begin position="354"/>
        <end position="363"/>
    </location>
</feature>
<reference evidence="10 11" key="1">
    <citation type="submission" date="2017-04" db="EMBL/GenBank/DDBJ databases">
        <title>Genome Sequence of the Model Brown-Rot Fungus Postia placenta SB12.</title>
        <authorList>
            <consortium name="DOE Joint Genome Institute"/>
            <person name="Gaskell J."/>
            <person name="Kersten P."/>
            <person name="Larrondo L.F."/>
            <person name="Canessa P."/>
            <person name="Martinez D."/>
            <person name="Hibbett D."/>
            <person name="Schmoll M."/>
            <person name="Kubicek C.P."/>
            <person name="Martinez A.T."/>
            <person name="Yadav J."/>
            <person name="Master E."/>
            <person name="Magnuson J.K."/>
            <person name="James T."/>
            <person name="Yaver D."/>
            <person name="Berka R."/>
            <person name="Labutti K."/>
            <person name="Lipzen A."/>
            <person name="Aerts A."/>
            <person name="Barry K."/>
            <person name="Henrissat B."/>
            <person name="Blanchette R."/>
            <person name="Grigoriev I."/>
            <person name="Cullen D."/>
        </authorList>
    </citation>
    <scope>NUCLEOTIDE SEQUENCE [LARGE SCALE GENOMIC DNA]</scope>
    <source>
        <strain evidence="10 11">MAD-698-R-SB12</strain>
    </source>
</reference>
<keyword evidence="6" id="KW-0804">Transcription</keyword>
<keyword evidence="5" id="KW-0805">Transcription regulation</keyword>
<dbReference type="GeneID" id="36333189"/>
<dbReference type="InterPro" id="IPR001083">
    <property type="entry name" value="Cu_fist_DNA-bd_dom"/>
</dbReference>
<comment type="subcellular location">
    <subcellularLocation>
        <location evidence="1">Nucleus</location>
    </subcellularLocation>
</comment>
<dbReference type="GO" id="GO:0045944">
    <property type="term" value="P:positive regulation of transcription by RNA polymerase II"/>
    <property type="evidence" value="ECO:0007669"/>
    <property type="project" value="TreeGrafter"/>
</dbReference>
<feature type="region of interest" description="Disordered" evidence="8">
    <location>
        <begin position="351"/>
        <end position="391"/>
    </location>
</feature>
<keyword evidence="4" id="KW-0186">Copper</keyword>
<evidence type="ECO:0000256" key="7">
    <source>
        <dbReference type="ARBA" id="ARBA00023242"/>
    </source>
</evidence>
<dbReference type="PROSITE" id="PS50073">
    <property type="entry name" value="COPPER_FIST_2"/>
    <property type="match status" value="1"/>
</dbReference>
<dbReference type="InterPro" id="IPR051763">
    <property type="entry name" value="Copper_Homeo_Regul"/>
</dbReference>
<evidence type="ECO:0000313" key="10">
    <source>
        <dbReference type="EMBL" id="OSX58153.1"/>
    </source>
</evidence>
<keyword evidence="11" id="KW-1185">Reference proteome</keyword>
<dbReference type="PANTHER" id="PTHR28088">
    <property type="entry name" value="TRANSCRIPTIONAL ACTIVATOR HAA1-RELATED"/>
    <property type="match status" value="1"/>
</dbReference>
<dbReference type="Pfam" id="PF00649">
    <property type="entry name" value="Copper-fist"/>
    <property type="match status" value="1"/>
</dbReference>
<dbReference type="PANTHER" id="PTHR28088:SF5">
    <property type="entry name" value="TRANSCRIPTIONAL ACTIVATOR HAA1-RELATED"/>
    <property type="match status" value="1"/>
</dbReference>
<accession>A0A1X6MPU4</accession>
<dbReference type="RefSeq" id="XP_024334947.1">
    <property type="nucleotide sequence ID" value="XM_024488240.1"/>
</dbReference>
<dbReference type="GO" id="GO:0005507">
    <property type="term" value="F:copper ion binding"/>
    <property type="evidence" value="ECO:0007669"/>
    <property type="project" value="InterPro"/>
</dbReference>
<dbReference type="AlphaFoldDB" id="A0A1X6MPU4"/>
<dbReference type="GO" id="GO:0005634">
    <property type="term" value="C:nucleus"/>
    <property type="evidence" value="ECO:0007669"/>
    <property type="project" value="UniProtKB-SubCell"/>
</dbReference>
<name>A0A1X6MPU4_9APHY</name>
<evidence type="ECO:0000256" key="1">
    <source>
        <dbReference type="ARBA" id="ARBA00004123"/>
    </source>
</evidence>
<feature type="domain" description="Copper-fist" evidence="9">
    <location>
        <begin position="1"/>
        <end position="40"/>
    </location>
</feature>
<evidence type="ECO:0000256" key="3">
    <source>
        <dbReference type="ARBA" id="ARBA00022833"/>
    </source>
</evidence>
<dbReference type="STRING" id="670580.A0A1X6MPU4"/>
<dbReference type="GO" id="GO:0000981">
    <property type="term" value="F:DNA-binding transcription factor activity, RNA polymerase II-specific"/>
    <property type="evidence" value="ECO:0007669"/>
    <property type="project" value="TreeGrafter"/>
</dbReference>
<dbReference type="GO" id="GO:0000978">
    <property type="term" value="F:RNA polymerase II cis-regulatory region sequence-specific DNA binding"/>
    <property type="evidence" value="ECO:0007669"/>
    <property type="project" value="TreeGrafter"/>
</dbReference>
<keyword evidence="3" id="KW-0862">Zinc</keyword>
<dbReference type="OrthoDB" id="5600085at2759"/>
<feature type="region of interest" description="Disordered" evidence="8">
    <location>
        <begin position="139"/>
        <end position="208"/>
    </location>
</feature>
<dbReference type="FunFam" id="3.90.430.10:FF:000001">
    <property type="entry name" value="Copper fist DNA-binding protein"/>
    <property type="match status" value="1"/>
</dbReference>
<protein>
    <recommendedName>
        <fullName evidence="9">Copper-fist domain-containing protein</fullName>
    </recommendedName>
</protein>
<dbReference type="SMART" id="SM00412">
    <property type="entry name" value="Cu_FIST"/>
    <property type="match status" value="1"/>
</dbReference>
<dbReference type="Gene3D" id="3.90.430.10">
    <property type="entry name" value="Copper fist DNA-binding domain"/>
    <property type="match status" value="1"/>
</dbReference>
<dbReference type="SMART" id="SM01090">
    <property type="entry name" value="Copper-fist"/>
    <property type="match status" value="1"/>
</dbReference>
<dbReference type="InterPro" id="IPR036395">
    <property type="entry name" value="Cu_fist_DNA-bd_dom_sf"/>
</dbReference>
<evidence type="ECO:0000256" key="4">
    <source>
        <dbReference type="ARBA" id="ARBA00023008"/>
    </source>
</evidence>
<evidence type="ECO:0000256" key="6">
    <source>
        <dbReference type="ARBA" id="ARBA00023163"/>
    </source>
</evidence>
<feature type="region of interest" description="Disordered" evidence="8">
    <location>
        <begin position="519"/>
        <end position="544"/>
    </location>
</feature>